<protein>
    <recommendedName>
        <fullName evidence="2">peptide-methionine (R)-S-oxide reductase</fullName>
        <ecNumber evidence="2">1.8.4.12</ecNumber>
    </recommendedName>
</protein>
<dbReference type="PANTHER" id="PTHR10173:SF52">
    <property type="entry name" value="METHIONINE-R-SULFOXIDE REDUCTASE B1"/>
    <property type="match status" value="1"/>
</dbReference>
<dbReference type="Proteomes" id="UP000766336">
    <property type="component" value="Unassembled WGS sequence"/>
</dbReference>
<evidence type="ECO:0000256" key="1">
    <source>
        <dbReference type="ARBA" id="ARBA00007174"/>
    </source>
</evidence>
<dbReference type="RefSeq" id="WP_213670378.1">
    <property type="nucleotide sequence ID" value="NZ_JAHCDA010000002.1"/>
</dbReference>
<dbReference type="NCBIfam" id="TIGR00357">
    <property type="entry name" value="peptide-methionine (R)-S-oxide reductase MsrB"/>
    <property type="match status" value="1"/>
</dbReference>
<comment type="similarity">
    <text evidence="1">Belongs to the MsrB Met sulfoxide reductase family.</text>
</comment>
<organism evidence="6 7">
    <name type="scientific">Roseococcus pinisoli</name>
    <dbReference type="NCBI Taxonomy" id="2835040"/>
    <lineage>
        <taxon>Bacteria</taxon>
        <taxon>Pseudomonadati</taxon>
        <taxon>Pseudomonadota</taxon>
        <taxon>Alphaproteobacteria</taxon>
        <taxon>Acetobacterales</taxon>
        <taxon>Roseomonadaceae</taxon>
        <taxon>Roseococcus</taxon>
    </lineage>
</organism>
<dbReference type="PANTHER" id="PTHR10173">
    <property type="entry name" value="METHIONINE SULFOXIDE REDUCTASE"/>
    <property type="match status" value="1"/>
</dbReference>
<dbReference type="EC" id="1.8.4.12" evidence="2"/>
<dbReference type="Pfam" id="PF01641">
    <property type="entry name" value="SelR"/>
    <property type="match status" value="1"/>
</dbReference>
<evidence type="ECO:0000256" key="2">
    <source>
        <dbReference type="ARBA" id="ARBA00012499"/>
    </source>
</evidence>
<gene>
    <name evidence="6" type="primary">msrB</name>
    <name evidence="6" type="ORF">KHU32_12305</name>
</gene>
<evidence type="ECO:0000256" key="3">
    <source>
        <dbReference type="ARBA" id="ARBA00023002"/>
    </source>
</evidence>
<reference evidence="6 7" key="1">
    <citation type="submission" date="2021-05" db="EMBL/GenBank/DDBJ databases">
        <title>Roseococcus sp. XZZS9, whole genome shotgun sequencing project.</title>
        <authorList>
            <person name="Zhao G."/>
            <person name="Shen L."/>
        </authorList>
    </citation>
    <scope>NUCLEOTIDE SEQUENCE [LARGE SCALE GENOMIC DNA]</scope>
    <source>
        <strain evidence="6 7">XZZS9</strain>
    </source>
</reference>
<name>A0ABS5QDE1_9PROT</name>
<dbReference type="InterPro" id="IPR002579">
    <property type="entry name" value="Met_Sox_Rdtase_MsrB_dom"/>
</dbReference>
<dbReference type="GO" id="GO:0033743">
    <property type="term" value="F:peptide-methionine (R)-S-oxide reductase activity"/>
    <property type="evidence" value="ECO:0007669"/>
    <property type="project" value="UniProtKB-EC"/>
</dbReference>
<dbReference type="SUPFAM" id="SSF51316">
    <property type="entry name" value="Mss4-like"/>
    <property type="match status" value="1"/>
</dbReference>
<feature type="domain" description="MsrB" evidence="5">
    <location>
        <begin position="11"/>
        <end position="132"/>
    </location>
</feature>
<proteinExistence type="inferred from homology"/>
<evidence type="ECO:0000256" key="4">
    <source>
        <dbReference type="ARBA" id="ARBA00048488"/>
    </source>
</evidence>
<dbReference type="Gene3D" id="2.170.150.20">
    <property type="entry name" value="Peptide methionine sulfoxide reductase"/>
    <property type="match status" value="1"/>
</dbReference>
<accession>A0ABS5QDE1</accession>
<comment type="caution">
    <text evidence="6">The sequence shown here is derived from an EMBL/GenBank/DDBJ whole genome shotgun (WGS) entry which is preliminary data.</text>
</comment>
<dbReference type="InterPro" id="IPR028427">
    <property type="entry name" value="Met_Sox_Rdtase_MsrB"/>
</dbReference>
<dbReference type="EMBL" id="JAHCDA010000002">
    <property type="protein sequence ID" value="MBS7811722.1"/>
    <property type="molecule type" value="Genomic_DNA"/>
</dbReference>
<evidence type="ECO:0000313" key="6">
    <source>
        <dbReference type="EMBL" id="MBS7811722.1"/>
    </source>
</evidence>
<keyword evidence="7" id="KW-1185">Reference proteome</keyword>
<dbReference type="PROSITE" id="PS51790">
    <property type="entry name" value="MSRB"/>
    <property type="match status" value="1"/>
</dbReference>
<sequence>MSGDFPVQRSDEEWQAELDPLAYRVLRHQATERPGTSPLNHEKRDGMFLCKGCGTPLFESDAKFDSGCGWPSFTAPVDGAIAESLDESHGMRRVEVHCSVCGGHQGHVFPDGPGPAGLRYCINGAALDFNPKE</sequence>
<comment type="catalytic activity">
    <reaction evidence="4">
        <text>L-methionyl-[protein] + [thioredoxin]-disulfide + H2O = L-methionyl-(R)-S-oxide-[protein] + [thioredoxin]-dithiol</text>
        <dbReference type="Rhea" id="RHEA:24164"/>
        <dbReference type="Rhea" id="RHEA-COMP:10698"/>
        <dbReference type="Rhea" id="RHEA-COMP:10700"/>
        <dbReference type="Rhea" id="RHEA-COMP:12313"/>
        <dbReference type="Rhea" id="RHEA-COMP:12314"/>
        <dbReference type="ChEBI" id="CHEBI:15377"/>
        <dbReference type="ChEBI" id="CHEBI:16044"/>
        <dbReference type="ChEBI" id="CHEBI:29950"/>
        <dbReference type="ChEBI" id="CHEBI:45764"/>
        <dbReference type="ChEBI" id="CHEBI:50058"/>
        <dbReference type="EC" id="1.8.4.12"/>
    </reaction>
</comment>
<evidence type="ECO:0000259" key="5">
    <source>
        <dbReference type="PROSITE" id="PS51790"/>
    </source>
</evidence>
<dbReference type="InterPro" id="IPR011057">
    <property type="entry name" value="Mss4-like_sf"/>
</dbReference>
<keyword evidence="3 6" id="KW-0560">Oxidoreductase</keyword>
<evidence type="ECO:0000313" key="7">
    <source>
        <dbReference type="Proteomes" id="UP000766336"/>
    </source>
</evidence>